<dbReference type="Pfam" id="PF02547">
    <property type="entry name" value="Queuosine_synth"/>
    <property type="match status" value="1"/>
</dbReference>
<evidence type="ECO:0000256" key="7">
    <source>
        <dbReference type="ARBA" id="ARBA00022785"/>
    </source>
</evidence>
<comment type="catalytic activity">
    <reaction evidence="8 13">
        <text>7-aminomethyl-7-carbaguanosine(34) in tRNA + S-adenosyl-L-methionine = epoxyqueuosine(34) in tRNA + adenine + L-methionine + 2 H(+)</text>
        <dbReference type="Rhea" id="RHEA:32155"/>
        <dbReference type="Rhea" id="RHEA-COMP:10342"/>
        <dbReference type="Rhea" id="RHEA-COMP:18582"/>
        <dbReference type="ChEBI" id="CHEBI:15378"/>
        <dbReference type="ChEBI" id="CHEBI:16708"/>
        <dbReference type="ChEBI" id="CHEBI:57844"/>
        <dbReference type="ChEBI" id="CHEBI:59789"/>
        <dbReference type="ChEBI" id="CHEBI:82833"/>
        <dbReference type="ChEBI" id="CHEBI:194443"/>
        <dbReference type="EC" id="2.4.99.17"/>
    </reaction>
</comment>
<keyword evidence="15" id="KW-1185">Reference proteome</keyword>
<name>A0A1G6AKH1_EUBOX</name>
<keyword evidence="14" id="KW-0413">Isomerase</keyword>
<organism evidence="14 15">
    <name type="scientific">Eubacterium oxidoreducens</name>
    <dbReference type="NCBI Taxonomy" id="1732"/>
    <lineage>
        <taxon>Bacteria</taxon>
        <taxon>Bacillati</taxon>
        <taxon>Bacillota</taxon>
        <taxon>Clostridia</taxon>
        <taxon>Eubacteriales</taxon>
        <taxon>Eubacteriaceae</taxon>
        <taxon>Eubacterium</taxon>
    </lineage>
</organism>
<dbReference type="Gene3D" id="3.40.1780.10">
    <property type="entry name" value="QueA-like"/>
    <property type="match status" value="1"/>
</dbReference>
<evidence type="ECO:0000256" key="12">
    <source>
        <dbReference type="ARBA" id="ARBA00076160"/>
    </source>
</evidence>
<dbReference type="NCBIfam" id="NF001140">
    <property type="entry name" value="PRK00147.1"/>
    <property type="match status" value="1"/>
</dbReference>
<dbReference type="InterPro" id="IPR036100">
    <property type="entry name" value="QueA_sf"/>
</dbReference>
<evidence type="ECO:0000256" key="1">
    <source>
        <dbReference type="ARBA" id="ARBA00004496"/>
    </source>
</evidence>
<evidence type="ECO:0000256" key="3">
    <source>
        <dbReference type="ARBA" id="ARBA00011245"/>
    </source>
</evidence>
<protein>
    <recommendedName>
        <fullName evidence="11 13">S-adenosylmethionine:tRNA ribosyltransferase-isomerase</fullName>
        <ecNumber evidence="10 13">2.4.99.17</ecNumber>
    </recommendedName>
    <alternativeName>
        <fullName evidence="12 13">Queuosine biosynthesis protein QueA</fullName>
    </alternativeName>
</protein>
<dbReference type="FunFam" id="3.40.1780.10:FF:000001">
    <property type="entry name" value="S-adenosylmethionine:tRNA ribosyltransferase-isomerase"/>
    <property type="match status" value="1"/>
</dbReference>
<sequence length="350" mass="39710">MLVKDFDFYLPQEQIAQDPLEDRSSSKLLLLDKETGKLKHEIFKNITQYLKPGDCLVLNNTKVIPARLYGEKEDTGAQIEVLLLKRKENDIWECLVKPGKKMKVGARVSFGEGLLKGEVVDIVEEGNRLIRFSYEGIFEEILDRLGQMPLPPYITHKLKDKNRYQTVYAKYDGSAAAPTAGLHFTKELLEEVRRMGVEIAEVTLHVGLGTFRPVKVEDVLDHHMHSEFYQIDQEAADIINNTKKKGGRVICVGTTSCRTIESAAKDGQLSAKSGWTDIFIYPGYQFKILDCLITNFHLPQSTLLMLVSALAGREHVLAAYEEAVKEQYRFFSFGDAMFITDNIENLDKKL</sequence>
<evidence type="ECO:0000256" key="5">
    <source>
        <dbReference type="ARBA" id="ARBA00022679"/>
    </source>
</evidence>
<dbReference type="FunFam" id="2.40.10.240:FF:000002">
    <property type="entry name" value="S-adenosylmethionine:tRNA ribosyltransferase-isomerase"/>
    <property type="match status" value="1"/>
</dbReference>
<keyword evidence="5 13" id="KW-0808">Transferase</keyword>
<comment type="pathway">
    <text evidence="2 13">tRNA modification; tRNA-queuosine biosynthesis.</text>
</comment>
<dbReference type="GO" id="GO:0051075">
    <property type="term" value="F:S-adenosylmethionine:tRNA ribosyltransferase-isomerase activity"/>
    <property type="evidence" value="ECO:0007669"/>
    <property type="project" value="UniProtKB-EC"/>
</dbReference>
<dbReference type="AlphaFoldDB" id="A0A1G6AKH1"/>
<evidence type="ECO:0000256" key="9">
    <source>
        <dbReference type="ARBA" id="ARBA00061210"/>
    </source>
</evidence>
<dbReference type="Proteomes" id="UP000199228">
    <property type="component" value="Unassembled WGS sequence"/>
</dbReference>
<proteinExistence type="inferred from homology"/>
<dbReference type="PANTHER" id="PTHR30307">
    <property type="entry name" value="S-ADENOSYLMETHIONINE:TRNA RIBOSYLTRANSFERASE-ISOMERASE"/>
    <property type="match status" value="1"/>
</dbReference>
<evidence type="ECO:0000256" key="13">
    <source>
        <dbReference type="HAMAP-Rule" id="MF_00113"/>
    </source>
</evidence>
<dbReference type="InterPro" id="IPR042119">
    <property type="entry name" value="QueA_dom2"/>
</dbReference>
<evidence type="ECO:0000256" key="2">
    <source>
        <dbReference type="ARBA" id="ARBA00004691"/>
    </source>
</evidence>
<dbReference type="SUPFAM" id="SSF111337">
    <property type="entry name" value="QueA-like"/>
    <property type="match status" value="1"/>
</dbReference>
<evidence type="ECO:0000256" key="11">
    <source>
        <dbReference type="ARBA" id="ARBA00069325"/>
    </source>
</evidence>
<dbReference type="Gene3D" id="2.40.10.240">
    <property type="entry name" value="QueA-like"/>
    <property type="match status" value="1"/>
</dbReference>
<gene>
    <name evidence="13" type="primary">queA</name>
    <name evidence="14" type="ORF">SAMN02910417_00635</name>
</gene>
<dbReference type="EC" id="2.4.99.17" evidence="10 13"/>
<evidence type="ECO:0000313" key="15">
    <source>
        <dbReference type="Proteomes" id="UP000199228"/>
    </source>
</evidence>
<evidence type="ECO:0000256" key="6">
    <source>
        <dbReference type="ARBA" id="ARBA00022691"/>
    </source>
</evidence>
<evidence type="ECO:0000256" key="4">
    <source>
        <dbReference type="ARBA" id="ARBA00022490"/>
    </source>
</evidence>
<dbReference type="NCBIfam" id="TIGR00113">
    <property type="entry name" value="queA"/>
    <property type="match status" value="1"/>
</dbReference>
<evidence type="ECO:0000256" key="8">
    <source>
        <dbReference type="ARBA" id="ARBA00052751"/>
    </source>
</evidence>
<dbReference type="RefSeq" id="WP_090172128.1">
    <property type="nucleotide sequence ID" value="NZ_FMXR01000006.1"/>
</dbReference>
<comment type="function">
    <text evidence="13">Transfers and isomerizes the ribose moiety from AdoMet to the 7-aminomethyl group of 7-deazaguanine (preQ1-tRNA) to give epoxyqueuosine (oQ-tRNA).</text>
</comment>
<keyword evidence="7 13" id="KW-0671">Queuosine biosynthesis</keyword>
<keyword evidence="4 13" id="KW-0963">Cytoplasm</keyword>
<dbReference type="GO" id="GO:0008616">
    <property type="term" value="P:tRNA queuosine(34) biosynthetic process"/>
    <property type="evidence" value="ECO:0007669"/>
    <property type="project" value="UniProtKB-UniRule"/>
</dbReference>
<dbReference type="HAMAP" id="MF_00113">
    <property type="entry name" value="QueA"/>
    <property type="match status" value="1"/>
</dbReference>
<comment type="subcellular location">
    <subcellularLocation>
        <location evidence="1 13">Cytoplasm</location>
    </subcellularLocation>
</comment>
<dbReference type="STRING" id="1732.SAMN02910417_00635"/>
<evidence type="ECO:0000313" key="14">
    <source>
        <dbReference type="EMBL" id="SDB08924.1"/>
    </source>
</evidence>
<dbReference type="GO" id="GO:0005737">
    <property type="term" value="C:cytoplasm"/>
    <property type="evidence" value="ECO:0007669"/>
    <property type="project" value="UniProtKB-SubCell"/>
</dbReference>
<evidence type="ECO:0000256" key="10">
    <source>
        <dbReference type="ARBA" id="ARBA00066503"/>
    </source>
</evidence>
<keyword evidence="6 13" id="KW-0949">S-adenosyl-L-methionine</keyword>
<comment type="similarity">
    <text evidence="9 13">Belongs to the QueA family.</text>
</comment>
<dbReference type="PANTHER" id="PTHR30307:SF0">
    <property type="entry name" value="S-ADENOSYLMETHIONINE:TRNA RIBOSYLTRANSFERASE-ISOMERASE"/>
    <property type="match status" value="1"/>
</dbReference>
<dbReference type="InterPro" id="IPR003699">
    <property type="entry name" value="QueA"/>
</dbReference>
<dbReference type="EMBL" id="FMXR01000006">
    <property type="protein sequence ID" value="SDB08924.1"/>
    <property type="molecule type" value="Genomic_DNA"/>
</dbReference>
<dbReference type="OrthoDB" id="9805933at2"/>
<comment type="subunit">
    <text evidence="3 13">Monomer.</text>
</comment>
<reference evidence="14 15" key="1">
    <citation type="submission" date="2016-10" db="EMBL/GenBank/DDBJ databases">
        <authorList>
            <person name="de Groot N.N."/>
        </authorList>
    </citation>
    <scope>NUCLEOTIDE SEQUENCE [LARGE SCALE GENOMIC DNA]</scope>
    <source>
        <strain evidence="14 15">DSM 3217</strain>
    </source>
</reference>
<accession>A0A1G6AKH1</accession>
<dbReference type="UniPathway" id="UPA00392"/>
<dbReference type="InterPro" id="IPR042118">
    <property type="entry name" value="QueA_dom1"/>
</dbReference>